<keyword evidence="7" id="KW-1185">Reference proteome</keyword>
<dbReference type="OrthoDB" id="9815676at2"/>
<dbReference type="AlphaFoldDB" id="A0A3P1T029"/>
<evidence type="ECO:0000313" key="6">
    <source>
        <dbReference type="EMBL" id="RRD01743.1"/>
    </source>
</evidence>
<dbReference type="EMBL" id="RQXV01000001">
    <property type="protein sequence ID" value="RRD01743.1"/>
    <property type="molecule type" value="Genomic_DNA"/>
</dbReference>
<evidence type="ECO:0000256" key="3">
    <source>
        <dbReference type="ARBA" id="ARBA00023125"/>
    </source>
</evidence>
<reference evidence="6 7" key="1">
    <citation type="submission" date="2018-11" db="EMBL/GenBank/DDBJ databases">
        <title>The draft genome sequence of Amphritea balenae JAMM 1525T.</title>
        <authorList>
            <person name="Fang Z."/>
            <person name="Zhang Y."/>
            <person name="Han X."/>
        </authorList>
    </citation>
    <scope>NUCLEOTIDE SEQUENCE [LARGE SCALE GENOMIC DNA]</scope>
    <source>
        <strain evidence="6 7">JAMM 1525</strain>
    </source>
</reference>
<dbReference type="InterPro" id="IPR036390">
    <property type="entry name" value="WH_DNA-bd_sf"/>
</dbReference>
<dbReference type="Gene3D" id="1.10.10.10">
    <property type="entry name" value="Winged helix-like DNA-binding domain superfamily/Winged helix DNA-binding domain"/>
    <property type="match status" value="1"/>
</dbReference>
<dbReference type="FunFam" id="3.40.190.290:FF:000001">
    <property type="entry name" value="Transcriptional regulator, LysR family"/>
    <property type="match status" value="1"/>
</dbReference>
<proteinExistence type="inferred from homology"/>
<keyword evidence="2" id="KW-0805">Transcription regulation</keyword>
<dbReference type="Pfam" id="PF00126">
    <property type="entry name" value="HTH_1"/>
    <property type="match status" value="1"/>
</dbReference>
<comment type="similarity">
    <text evidence="1">Belongs to the LysR transcriptional regulatory family.</text>
</comment>
<evidence type="ECO:0000313" key="7">
    <source>
        <dbReference type="Proteomes" id="UP000267535"/>
    </source>
</evidence>
<dbReference type="GO" id="GO:0003700">
    <property type="term" value="F:DNA-binding transcription factor activity"/>
    <property type="evidence" value="ECO:0007669"/>
    <property type="project" value="InterPro"/>
</dbReference>
<accession>A0A3P1T029</accession>
<dbReference type="SUPFAM" id="SSF53850">
    <property type="entry name" value="Periplasmic binding protein-like II"/>
    <property type="match status" value="1"/>
</dbReference>
<dbReference type="RefSeq" id="WP_124924817.1">
    <property type="nucleotide sequence ID" value="NZ_BMOH01000001.1"/>
</dbReference>
<keyword evidence="4" id="KW-0804">Transcription</keyword>
<dbReference type="Gene3D" id="3.40.190.290">
    <property type="match status" value="1"/>
</dbReference>
<sequence>MNTSDLNLFVRTADSGSITASAKQLGITPAAASAALKRLEKQLDVQLFIRSTRQLRITSEGERFLLYCRQSLFSLEEGKASLNAMRGKIAGEIRLSVSSDLGRNIVLPWLDDALEEHPDLSLQLSIGDNLSDFYMDRVDVALRYGEPEDSSMIAFQIATVNRIAFASPQYLEQYGEPEHPDQLLEHNCLLYRIGSRAYNNWDFYNESERFRVQVQGNRESNDAEIARRWAVAGRGIAYKSVLDVSDDLRTGRVVRLLKDYQTKPVGIWLICPSRKQVTPAILMLRDLLRKKCAEVLSGL</sequence>
<dbReference type="Pfam" id="PF03466">
    <property type="entry name" value="LysR_substrate"/>
    <property type="match status" value="1"/>
</dbReference>
<dbReference type="SUPFAM" id="SSF46785">
    <property type="entry name" value="Winged helix' DNA-binding domain"/>
    <property type="match status" value="1"/>
</dbReference>
<dbReference type="PANTHER" id="PTHR30537">
    <property type="entry name" value="HTH-TYPE TRANSCRIPTIONAL REGULATOR"/>
    <property type="match status" value="1"/>
</dbReference>
<dbReference type="InterPro" id="IPR058163">
    <property type="entry name" value="LysR-type_TF_proteobact-type"/>
</dbReference>
<name>A0A3P1T029_9GAMM</name>
<dbReference type="GO" id="GO:0006351">
    <property type="term" value="P:DNA-templated transcription"/>
    <property type="evidence" value="ECO:0007669"/>
    <property type="project" value="TreeGrafter"/>
</dbReference>
<evidence type="ECO:0000259" key="5">
    <source>
        <dbReference type="PROSITE" id="PS50931"/>
    </source>
</evidence>
<evidence type="ECO:0000256" key="2">
    <source>
        <dbReference type="ARBA" id="ARBA00023015"/>
    </source>
</evidence>
<dbReference type="PROSITE" id="PS50931">
    <property type="entry name" value="HTH_LYSR"/>
    <property type="match status" value="1"/>
</dbReference>
<comment type="caution">
    <text evidence="6">The sequence shown here is derived from an EMBL/GenBank/DDBJ whole genome shotgun (WGS) entry which is preliminary data.</text>
</comment>
<keyword evidence="3" id="KW-0238">DNA-binding</keyword>
<dbReference type="Proteomes" id="UP000267535">
    <property type="component" value="Unassembled WGS sequence"/>
</dbReference>
<dbReference type="InterPro" id="IPR036388">
    <property type="entry name" value="WH-like_DNA-bd_sf"/>
</dbReference>
<evidence type="ECO:0000256" key="4">
    <source>
        <dbReference type="ARBA" id="ARBA00023163"/>
    </source>
</evidence>
<feature type="domain" description="HTH lysR-type" evidence="5">
    <location>
        <begin position="1"/>
        <end position="58"/>
    </location>
</feature>
<protein>
    <submittedName>
        <fullName evidence="6">LysR family transcriptional regulator</fullName>
    </submittedName>
</protein>
<organism evidence="6 7">
    <name type="scientific">Amphritea balenae</name>
    <dbReference type="NCBI Taxonomy" id="452629"/>
    <lineage>
        <taxon>Bacteria</taxon>
        <taxon>Pseudomonadati</taxon>
        <taxon>Pseudomonadota</taxon>
        <taxon>Gammaproteobacteria</taxon>
        <taxon>Oceanospirillales</taxon>
        <taxon>Oceanospirillaceae</taxon>
        <taxon>Amphritea</taxon>
    </lineage>
</organism>
<dbReference type="InterPro" id="IPR000847">
    <property type="entry name" value="LysR_HTH_N"/>
</dbReference>
<evidence type="ECO:0000256" key="1">
    <source>
        <dbReference type="ARBA" id="ARBA00009437"/>
    </source>
</evidence>
<dbReference type="GO" id="GO:0043565">
    <property type="term" value="F:sequence-specific DNA binding"/>
    <property type="evidence" value="ECO:0007669"/>
    <property type="project" value="TreeGrafter"/>
</dbReference>
<dbReference type="CDD" id="cd08422">
    <property type="entry name" value="PBP2_CrgA_like"/>
    <property type="match status" value="1"/>
</dbReference>
<dbReference type="PANTHER" id="PTHR30537:SF21">
    <property type="entry name" value="HTH-TYPE TRANSCRIPTIONAL REGULATOR SINR-RELATED"/>
    <property type="match status" value="1"/>
</dbReference>
<dbReference type="InterPro" id="IPR005119">
    <property type="entry name" value="LysR_subst-bd"/>
</dbReference>
<gene>
    <name evidence="6" type="ORF">EHS89_04120</name>
</gene>
<dbReference type="FunFam" id="1.10.10.10:FF:000001">
    <property type="entry name" value="LysR family transcriptional regulator"/>
    <property type="match status" value="1"/>
</dbReference>